<evidence type="ECO:0000256" key="2">
    <source>
        <dbReference type="ARBA" id="ARBA00022578"/>
    </source>
</evidence>
<dbReference type="Pfam" id="PF00665">
    <property type="entry name" value="rve"/>
    <property type="match status" value="1"/>
</dbReference>
<dbReference type="SUPFAM" id="SSF53098">
    <property type="entry name" value="Ribonuclease H-like"/>
    <property type="match status" value="1"/>
</dbReference>
<dbReference type="InterPro" id="IPR036397">
    <property type="entry name" value="RNaseH_sf"/>
</dbReference>
<feature type="domain" description="Integrase catalytic" evidence="5">
    <location>
        <begin position="233"/>
        <end position="393"/>
    </location>
</feature>
<dbReference type="GO" id="GO:0015074">
    <property type="term" value="P:DNA integration"/>
    <property type="evidence" value="ECO:0007669"/>
    <property type="project" value="InterPro"/>
</dbReference>
<dbReference type="AlphaFoldDB" id="A0A6M9QWR9"/>
<dbReference type="PANTHER" id="PTHR46889">
    <property type="entry name" value="TRANSPOSASE INSF FOR INSERTION SEQUENCE IS3B-RELATED"/>
    <property type="match status" value="1"/>
</dbReference>
<dbReference type="InterPro" id="IPR009057">
    <property type="entry name" value="Homeodomain-like_sf"/>
</dbReference>
<keyword evidence="4" id="KW-0175">Coiled coil</keyword>
<keyword evidence="3" id="KW-0233">DNA recombination</keyword>
<feature type="coiled-coil region" evidence="4">
    <location>
        <begin position="66"/>
        <end position="93"/>
    </location>
</feature>
<evidence type="ECO:0000256" key="3">
    <source>
        <dbReference type="ARBA" id="ARBA00023172"/>
    </source>
</evidence>
<dbReference type="GO" id="GO:0006313">
    <property type="term" value="P:DNA transposition"/>
    <property type="evidence" value="ECO:0007669"/>
    <property type="project" value="InterPro"/>
</dbReference>
<dbReference type="SUPFAM" id="SSF46689">
    <property type="entry name" value="Homeodomain-like"/>
    <property type="match status" value="1"/>
</dbReference>
<reference evidence="7" key="1">
    <citation type="submission" date="2020-05" db="EMBL/GenBank/DDBJ databases">
        <title>Title: F plasmids are the major carriers of antibiotic resistance genes in human-associated commensal E. coli.</title>
        <authorList>
            <person name="Stephens C."/>
            <person name="Arismendi T."/>
            <person name="Wright M."/>
            <person name="Hartman A."/>
            <person name="Gonzalez A."/>
            <person name="Gill M."/>
            <person name="Pandori M."/>
            <person name="Hess D."/>
        </authorList>
    </citation>
    <scope>NUCLEOTIDE SEQUENCE</scope>
    <source>
        <strain evidence="7">SCU-175</strain>
    </source>
</reference>
<name>A0A6M9QWR9_ECOLX</name>
<dbReference type="InterPro" id="IPR012337">
    <property type="entry name" value="RNaseH-like_sf"/>
</dbReference>
<dbReference type="InterPro" id="IPR025948">
    <property type="entry name" value="HTH-like_dom"/>
</dbReference>
<dbReference type="InterPro" id="IPR050900">
    <property type="entry name" value="Transposase_IS3/IS150/IS904"/>
</dbReference>
<dbReference type="GO" id="GO:0003677">
    <property type="term" value="F:DNA binding"/>
    <property type="evidence" value="ECO:0007669"/>
    <property type="project" value="InterPro"/>
</dbReference>
<dbReference type="EMBL" id="CP054379">
    <property type="protein sequence ID" value="QKM83539.1"/>
    <property type="molecule type" value="Genomic_DNA"/>
</dbReference>
<organism evidence="7">
    <name type="scientific">Escherichia coli</name>
    <dbReference type="NCBI Taxonomy" id="562"/>
    <lineage>
        <taxon>Bacteria</taxon>
        <taxon>Pseudomonadati</taxon>
        <taxon>Pseudomonadota</taxon>
        <taxon>Gammaproteobacteria</taxon>
        <taxon>Enterobacterales</taxon>
        <taxon>Enterobacteriaceae</taxon>
        <taxon>Escherichia</taxon>
    </lineage>
</organism>
<evidence type="ECO:0000313" key="7">
    <source>
        <dbReference type="EMBL" id="QKM83539.1"/>
    </source>
</evidence>
<gene>
    <name evidence="6" type="ORF">HPE51_13440</name>
    <name evidence="7" type="ORF">HPE51_23620</name>
</gene>
<evidence type="ECO:0000256" key="1">
    <source>
        <dbReference type="ARBA" id="ARBA00009964"/>
    </source>
</evidence>
<evidence type="ECO:0000313" key="6">
    <source>
        <dbReference type="EMBL" id="QKM81762.1"/>
    </source>
</evidence>
<dbReference type="InterPro" id="IPR048020">
    <property type="entry name" value="Transpos_IS3"/>
</dbReference>
<dbReference type="InterPro" id="IPR001584">
    <property type="entry name" value="Integrase_cat-core"/>
</dbReference>
<protein>
    <submittedName>
        <fullName evidence="7">IS3 family transposase</fullName>
    </submittedName>
</protein>
<dbReference type="InterPro" id="IPR002514">
    <property type="entry name" value="Transposase_8"/>
</dbReference>
<evidence type="ECO:0000256" key="4">
    <source>
        <dbReference type="SAM" id="Coils"/>
    </source>
</evidence>
<proteinExistence type="inferred from homology"/>
<dbReference type="Pfam" id="PF13333">
    <property type="entry name" value="rve_2"/>
    <property type="match status" value="1"/>
</dbReference>
<dbReference type="Pfam" id="PF13276">
    <property type="entry name" value="HTH_21"/>
    <property type="match status" value="1"/>
</dbReference>
<dbReference type="Gene3D" id="1.10.10.10">
    <property type="entry name" value="Winged helix-like DNA-binding domain superfamily/Winged helix DNA-binding domain"/>
    <property type="match status" value="1"/>
</dbReference>
<accession>A0A6M9QWR9</accession>
<dbReference type="PANTHER" id="PTHR46889:SF4">
    <property type="entry name" value="TRANSPOSASE INSO FOR INSERTION SEQUENCE ELEMENT IS911B-RELATED"/>
    <property type="match status" value="1"/>
</dbReference>
<dbReference type="PROSITE" id="PS50994">
    <property type="entry name" value="INTEGRASE"/>
    <property type="match status" value="1"/>
</dbReference>
<dbReference type="InterPro" id="IPR036388">
    <property type="entry name" value="WH-like_DNA-bd_sf"/>
</dbReference>
<dbReference type="Gene3D" id="3.30.420.10">
    <property type="entry name" value="Ribonuclease H-like superfamily/Ribonuclease H"/>
    <property type="match status" value="1"/>
</dbReference>
<dbReference type="Pfam" id="PF01527">
    <property type="entry name" value="HTH_Tnp_1"/>
    <property type="match status" value="1"/>
</dbReference>
<dbReference type="EMBL" id="CP054379">
    <property type="protein sequence ID" value="QKM81762.1"/>
    <property type="molecule type" value="Genomic_DNA"/>
</dbReference>
<comment type="similarity">
    <text evidence="1">Belongs to the transposase 8 family.</text>
</comment>
<dbReference type="GO" id="GO:0004803">
    <property type="term" value="F:transposase activity"/>
    <property type="evidence" value="ECO:0007669"/>
    <property type="project" value="InterPro"/>
</dbReference>
<evidence type="ECO:0000259" key="5">
    <source>
        <dbReference type="PROSITE" id="PS50994"/>
    </source>
</evidence>
<sequence length="404" mass="46180">MTKNTRFSPEVRQRAVRMVLESQDEYDSQWAAICSIAPKIGCTPETLRVWVRQHERDTGGGDGGLTTAERQRLKELERENRELRRSNDILRQASAYFGEGGVRPPLEKIMPLLDKLREQYGVGPVCSELHIAPSTYYHCQQQRHHPDKRCTRAQRDDWLKREIQRVYDENHQVYGVRKVWRQLLREGIRVARCTVARLMAVMGLAGVLRGKKVRTTVSRKTVATGDRVNRQFVAERPDQLWVADFTYVSTWQGFVYVAFIIDVFAGYIVGWRVSSSMETTFVLDALEQALWARRPSGTIHHSDKGSQYVSLAYTERLKEAGLLASTGSTGDSYDNAMAESINGLYKAEVIHRKSWKNRAEVELATLTWVDWYNNRRLLGRLGHTPPAEAEKAYYASIGNNDLAA</sequence>
<dbReference type="NCBIfam" id="NF033516">
    <property type="entry name" value="transpos_IS3"/>
    <property type="match status" value="1"/>
</dbReference>
<keyword evidence="2" id="KW-0815">Transposition</keyword>